<dbReference type="Gene3D" id="2.40.50.1000">
    <property type="match status" value="1"/>
</dbReference>
<keyword evidence="7" id="KW-1185">Reference proteome</keyword>
<dbReference type="GO" id="GO:0022627">
    <property type="term" value="C:cytosolic small ribosomal subunit"/>
    <property type="evidence" value="ECO:0007669"/>
    <property type="project" value="TreeGrafter"/>
</dbReference>
<dbReference type="GO" id="GO:0003735">
    <property type="term" value="F:structural constituent of ribosome"/>
    <property type="evidence" value="ECO:0007669"/>
    <property type="project" value="InterPro"/>
</dbReference>
<dbReference type="EMBL" id="CM017623">
    <property type="protein sequence ID" value="TYH87589.1"/>
    <property type="molecule type" value="Genomic_DNA"/>
</dbReference>
<dbReference type="Proteomes" id="UP000322667">
    <property type="component" value="Chromosome D01"/>
</dbReference>
<dbReference type="GO" id="GO:0006412">
    <property type="term" value="P:translation"/>
    <property type="evidence" value="ECO:0007669"/>
    <property type="project" value="InterPro"/>
</dbReference>
<keyword evidence="2" id="KW-0689">Ribosomal protein</keyword>
<dbReference type="PANTHER" id="PTHR10744:SF9">
    <property type="entry name" value="40S RIBOSOMAL PROTEIN S11-RELATED"/>
    <property type="match status" value="1"/>
</dbReference>
<dbReference type="InterPro" id="IPR012340">
    <property type="entry name" value="NA-bd_OB-fold"/>
</dbReference>
<evidence type="ECO:0000256" key="3">
    <source>
        <dbReference type="ARBA" id="ARBA00023274"/>
    </source>
</evidence>
<dbReference type="InterPro" id="IPR032440">
    <property type="entry name" value="Ribosomal_uS17_N"/>
</dbReference>
<dbReference type="Pfam" id="PF16205">
    <property type="entry name" value="Ribosomal_S17_N"/>
    <property type="match status" value="1"/>
</dbReference>
<dbReference type="SUPFAM" id="SSF50249">
    <property type="entry name" value="Nucleic acid-binding proteins"/>
    <property type="match status" value="1"/>
</dbReference>
<evidence type="ECO:0000256" key="1">
    <source>
        <dbReference type="ARBA" id="ARBA00010254"/>
    </source>
</evidence>
<feature type="region of interest" description="Disordered" evidence="4">
    <location>
        <begin position="11"/>
        <end position="32"/>
    </location>
</feature>
<proteinExistence type="inferred from homology"/>
<name>A0A5D2M8V2_GOSTO</name>
<evidence type="ECO:0000256" key="2">
    <source>
        <dbReference type="ARBA" id="ARBA00022980"/>
    </source>
</evidence>
<feature type="domain" description="Small ribosomal subunit protein uS17 N-terminal" evidence="5">
    <location>
        <begin position="21"/>
        <end position="54"/>
    </location>
</feature>
<feature type="compositionally biased region" description="Low complexity" evidence="4">
    <location>
        <begin position="11"/>
        <end position="21"/>
    </location>
</feature>
<keyword evidence="3" id="KW-0687">Ribonucleoprotein</keyword>
<comment type="similarity">
    <text evidence="1">Belongs to the universal ribosomal protein uS17 family.</text>
</comment>
<sequence length="90" mass="10375">MFYFVANSSYSDDSNTSISCKKTGKGKRPGKGGNRFWKSIGLGFKTPREAIEGRILTGTYHSAKMLRTIIVRRNYLHCIKKYQRQDTFLF</sequence>
<evidence type="ECO:0000313" key="7">
    <source>
        <dbReference type="Proteomes" id="UP000322667"/>
    </source>
</evidence>
<evidence type="ECO:0000256" key="4">
    <source>
        <dbReference type="SAM" id="MobiDB-lite"/>
    </source>
</evidence>
<dbReference type="PANTHER" id="PTHR10744">
    <property type="entry name" value="40S RIBOSOMAL PROTEIN S11 FAMILY MEMBER"/>
    <property type="match status" value="1"/>
</dbReference>
<evidence type="ECO:0000313" key="6">
    <source>
        <dbReference type="EMBL" id="TYH87589.1"/>
    </source>
</evidence>
<reference evidence="6 7" key="1">
    <citation type="submission" date="2019-07" db="EMBL/GenBank/DDBJ databases">
        <title>WGS assembly of Gossypium tomentosum.</title>
        <authorList>
            <person name="Chen Z.J."/>
            <person name="Sreedasyam A."/>
            <person name="Ando A."/>
            <person name="Song Q."/>
            <person name="De L."/>
            <person name="Hulse-Kemp A."/>
            <person name="Ding M."/>
            <person name="Ye W."/>
            <person name="Kirkbride R."/>
            <person name="Jenkins J."/>
            <person name="Plott C."/>
            <person name="Lovell J."/>
            <person name="Lin Y.-M."/>
            <person name="Vaughn R."/>
            <person name="Liu B."/>
            <person name="Li W."/>
            <person name="Simpson S."/>
            <person name="Scheffler B."/>
            <person name="Saski C."/>
            <person name="Grover C."/>
            <person name="Hu G."/>
            <person name="Conover J."/>
            <person name="Carlson J."/>
            <person name="Shu S."/>
            <person name="Boston L."/>
            <person name="Williams M."/>
            <person name="Peterson D."/>
            <person name="Mcgee K."/>
            <person name="Jones D."/>
            <person name="Wendel J."/>
            <person name="Stelly D."/>
            <person name="Grimwood J."/>
            <person name="Schmutz J."/>
        </authorList>
    </citation>
    <scope>NUCLEOTIDE SEQUENCE [LARGE SCALE GENOMIC DNA]</scope>
    <source>
        <strain evidence="6">7179.01</strain>
    </source>
</reference>
<protein>
    <recommendedName>
        <fullName evidence="5">Small ribosomal subunit protein uS17 N-terminal domain-containing protein</fullName>
    </recommendedName>
</protein>
<dbReference type="AlphaFoldDB" id="A0A5D2M8V2"/>
<accession>A0A5D2M8V2</accession>
<organism evidence="6 7">
    <name type="scientific">Gossypium tomentosum</name>
    <name type="common">Hawaiian cotton</name>
    <name type="synonym">Gossypium sandvicense</name>
    <dbReference type="NCBI Taxonomy" id="34277"/>
    <lineage>
        <taxon>Eukaryota</taxon>
        <taxon>Viridiplantae</taxon>
        <taxon>Streptophyta</taxon>
        <taxon>Embryophyta</taxon>
        <taxon>Tracheophyta</taxon>
        <taxon>Spermatophyta</taxon>
        <taxon>Magnoliopsida</taxon>
        <taxon>eudicotyledons</taxon>
        <taxon>Gunneridae</taxon>
        <taxon>Pentapetalae</taxon>
        <taxon>rosids</taxon>
        <taxon>malvids</taxon>
        <taxon>Malvales</taxon>
        <taxon>Malvaceae</taxon>
        <taxon>Malvoideae</taxon>
        <taxon>Gossypium</taxon>
    </lineage>
</organism>
<gene>
    <name evidence="6" type="ORF">ES332_D01G127500v1</name>
</gene>
<evidence type="ECO:0000259" key="5">
    <source>
        <dbReference type="Pfam" id="PF16205"/>
    </source>
</evidence>
<dbReference type="InterPro" id="IPR000266">
    <property type="entry name" value="Ribosomal_uS17"/>
</dbReference>